<dbReference type="AlphaFoldDB" id="U9TW65"/>
<name>U9TW65_RHIID</name>
<accession>U9TW65</accession>
<dbReference type="HOGENOM" id="CLU_1732444_0_0_1"/>
<dbReference type="STRING" id="747089.U9TW65"/>
<reference evidence="1" key="1">
    <citation type="submission" date="2013-07" db="EMBL/GenBank/DDBJ databases">
        <title>The genome of an arbuscular mycorrhizal fungus provides insights into the evolution of the oldest plant symbiosis.</title>
        <authorList>
            <consortium name="DOE Joint Genome Institute"/>
            <person name="Tisserant E."/>
            <person name="Malbreil M."/>
            <person name="Kuo A."/>
            <person name="Kohler A."/>
            <person name="Symeonidi A."/>
            <person name="Balestrini R."/>
            <person name="Charron P."/>
            <person name="Duensing N."/>
            <person name="Frei-dit-Frey N."/>
            <person name="Gianinazzi-Pearson V."/>
            <person name="Gilbert B."/>
            <person name="Handa Y."/>
            <person name="Hijri M."/>
            <person name="Kaul R."/>
            <person name="Kawaguchi M."/>
            <person name="Krajinski F."/>
            <person name="Lammers P."/>
            <person name="Lapierre D."/>
            <person name="Masclaux F.G."/>
            <person name="Murat C."/>
            <person name="Morin E."/>
            <person name="Ndikumana S."/>
            <person name="Pagni M."/>
            <person name="Petitpierre D."/>
            <person name="Requena N."/>
            <person name="Rosikiewicz P."/>
            <person name="Riley R."/>
            <person name="Saito K."/>
            <person name="San Clemente H."/>
            <person name="Shapiro H."/>
            <person name="van Tuinen D."/>
            <person name="Becard G."/>
            <person name="Bonfante P."/>
            <person name="Paszkowski U."/>
            <person name="Shachar-Hill Y."/>
            <person name="Young J.P."/>
            <person name="Sanders I.R."/>
            <person name="Henrissat B."/>
            <person name="Rensing S.A."/>
            <person name="Grigoriev I.V."/>
            <person name="Corradi N."/>
            <person name="Roux C."/>
            <person name="Martin F."/>
        </authorList>
    </citation>
    <scope>NUCLEOTIDE SEQUENCE</scope>
    <source>
        <strain evidence="1">DAOM 197198</strain>
    </source>
</reference>
<proteinExistence type="predicted"/>
<protein>
    <submittedName>
        <fullName evidence="1">Uncharacterized protein</fullName>
    </submittedName>
</protein>
<organism evidence="1">
    <name type="scientific">Rhizophagus irregularis (strain DAOM 181602 / DAOM 197198 / MUCL 43194)</name>
    <name type="common">Arbuscular mycorrhizal fungus</name>
    <name type="synonym">Glomus intraradices</name>
    <dbReference type="NCBI Taxonomy" id="747089"/>
    <lineage>
        <taxon>Eukaryota</taxon>
        <taxon>Fungi</taxon>
        <taxon>Fungi incertae sedis</taxon>
        <taxon>Mucoromycota</taxon>
        <taxon>Glomeromycotina</taxon>
        <taxon>Glomeromycetes</taxon>
        <taxon>Glomerales</taxon>
        <taxon>Glomeraceae</taxon>
        <taxon>Rhizophagus</taxon>
    </lineage>
</organism>
<evidence type="ECO:0000313" key="1">
    <source>
        <dbReference type="EMBL" id="ESA11652.1"/>
    </source>
</evidence>
<gene>
    <name evidence="1" type="ORF">GLOINDRAFT_28036</name>
</gene>
<dbReference type="VEuPathDB" id="FungiDB:RhiirFUN_013860"/>
<dbReference type="EMBL" id="KI285774">
    <property type="protein sequence ID" value="ESA11652.1"/>
    <property type="molecule type" value="Genomic_DNA"/>
</dbReference>
<sequence>MLKLILRKGLLHDKCEYWLRLNILIDTKQLKQAENKRLDLTQQKLLGPEFTKGCHPNTIYTSRSLRFKIIDSKSSSIKSMIFDILKQDNKLEPSIEKSYNIKGIISFILNFIKVIFRNINPTISQHPGAIYTSRPLSALISTVNVPRKRNI</sequence>